<protein>
    <submittedName>
        <fullName evidence="2">Uncharacterized protein</fullName>
    </submittedName>
</protein>
<accession>A0AC34R7I5</accession>
<evidence type="ECO:0000313" key="2">
    <source>
        <dbReference type="WBParaSite" id="JU765_v2.g407.t1"/>
    </source>
</evidence>
<dbReference type="WBParaSite" id="JU765_v2.g407.t1">
    <property type="protein sequence ID" value="JU765_v2.g407.t1"/>
    <property type="gene ID" value="JU765_v2.g407"/>
</dbReference>
<sequence>MDENKMLRLKIKKGTSENSPTAKISRDEFKGDRPRIVFGKDYCFVNVYKNGLLWRVRDINGNENIPFYLSFDEEIYVGDAALEHPKYLMPKVDLEMLFNKFIPNTTDVMENRLLSNENGEQFIVIKTFDGWKKTTPAMIVAIFIKSILKIIEQKLQLTIEDIHNETLFRCVQTNEVFTELISIVFDILKFEHISYNTPYLG</sequence>
<name>A0AC34R7I5_9BILA</name>
<reference evidence="2" key="1">
    <citation type="submission" date="2022-11" db="UniProtKB">
        <authorList>
            <consortium name="WormBaseParasite"/>
        </authorList>
    </citation>
    <scope>IDENTIFICATION</scope>
</reference>
<organism evidence="1 2">
    <name type="scientific">Panagrolaimus sp. JU765</name>
    <dbReference type="NCBI Taxonomy" id="591449"/>
    <lineage>
        <taxon>Eukaryota</taxon>
        <taxon>Metazoa</taxon>
        <taxon>Ecdysozoa</taxon>
        <taxon>Nematoda</taxon>
        <taxon>Chromadorea</taxon>
        <taxon>Rhabditida</taxon>
        <taxon>Tylenchina</taxon>
        <taxon>Panagrolaimomorpha</taxon>
        <taxon>Panagrolaimoidea</taxon>
        <taxon>Panagrolaimidae</taxon>
        <taxon>Panagrolaimus</taxon>
    </lineage>
</organism>
<evidence type="ECO:0000313" key="1">
    <source>
        <dbReference type="Proteomes" id="UP000887576"/>
    </source>
</evidence>
<proteinExistence type="predicted"/>
<dbReference type="Proteomes" id="UP000887576">
    <property type="component" value="Unplaced"/>
</dbReference>